<dbReference type="GO" id="GO:0005737">
    <property type="term" value="C:cytoplasm"/>
    <property type="evidence" value="ECO:0007669"/>
    <property type="project" value="UniProtKB-SubCell"/>
</dbReference>
<evidence type="ECO:0000256" key="4">
    <source>
        <dbReference type="ARBA" id="ARBA00022490"/>
    </source>
</evidence>
<evidence type="ECO:0000256" key="11">
    <source>
        <dbReference type="ARBA" id="ARBA00048823"/>
    </source>
</evidence>
<comment type="function">
    <text evidence="12">Catalyzes the attachment of serine to tRNA(Ser). Is also able to aminoacylate tRNA(Sec) with serine, to form the misacylated tRNA L-seryl-tRNA(Sec), which will be further converted into selenocysteinyl-tRNA(Sec).</text>
</comment>
<evidence type="ECO:0000256" key="6">
    <source>
        <dbReference type="ARBA" id="ARBA00022741"/>
    </source>
</evidence>
<dbReference type="Pfam" id="PF00587">
    <property type="entry name" value="tRNA-synt_2b"/>
    <property type="match status" value="1"/>
</dbReference>
<dbReference type="GO" id="GO:0140096">
    <property type="term" value="F:catalytic activity, acting on a protein"/>
    <property type="evidence" value="ECO:0007669"/>
    <property type="project" value="UniProtKB-ARBA"/>
</dbReference>
<dbReference type="CDD" id="cd00770">
    <property type="entry name" value="SerRS_core"/>
    <property type="match status" value="1"/>
</dbReference>
<dbReference type="GO" id="GO:0016260">
    <property type="term" value="P:selenocysteine biosynthetic process"/>
    <property type="evidence" value="ECO:0007669"/>
    <property type="project" value="UniProtKB-UniRule"/>
</dbReference>
<dbReference type="NCBIfam" id="TIGR00414">
    <property type="entry name" value="serS"/>
    <property type="match status" value="1"/>
</dbReference>
<gene>
    <name evidence="12" type="primary">serS</name>
    <name evidence="17" type="ORF">DEA61_10165</name>
</gene>
<keyword evidence="8 12" id="KW-0648">Protein biosynthesis</keyword>
<evidence type="ECO:0000256" key="12">
    <source>
        <dbReference type="HAMAP-Rule" id="MF_00176"/>
    </source>
</evidence>
<comment type="subcellular location">
    <subcellularLocation>
        <location evidence="1 12">Cytoplasm</location>
    </subcellularLocation>
</comment>
<dbReference type="SUPFAM" id="SSF55681">
    <property type="entry name" value="Class II aaRS and biotin synthetases"/>
    <property type="match status" value="1"/>
</dbReference>
<dbReference type="Proteomes" id="UP000264445">
    <property type="component" value="Unassembled WGS sequence"/>
</dbReference>
<dbReference type="InterPro" id="IPR010978">
    <property type="entry name" value="tRNA-bd_arm"/>
</dbReference>
<accession>A0A357VPJ7</accession>
<feature type="coiled-coil region" evidence="15">
    <location>
        <begin position="30"/>
        <end position="102"/>
    </location>
</feature>
<dbReference type="GO" id="GO:0006434">
    <property type="term" value="P:seryl-tRNA aminoacylation"/>
    <property type="evidence" value="ECO:0007669"/>
    <property type="project" value="UniProtKB-UniRule"/>
</dbReference>
<dbReference type="PROSITE" id="PS50862">
    <property type="entry name" value="AA_TRNA_LIGASE_II"/>
    <property type="match status" value="1"/>
</dbReference>
<evidence type="ECO:0000259" key="16">
    <source>
        <dbReference type="PROSITE" id="PS50862"/>
    </source>
</evidence>
<dbReference type="InterPro" id="IPR042103">
    <property type="entry name" value="SerRS_1_N_sf"/>
</dbReference>
<proteinExistence type="inferred from homology"/>
<dbReference type="Gene3D" id="1.10.287.40">
    <property type="entry name" value="Serine-tRNA synthetase, tRNA binding domain"/>
    <property type="match status" value="1"/>
</dbReference>
<feature type="binding site" evidence="12">
    <location>
        <begin position="230"/>
        <end position="232"/>
    </location>
    <ligand>
        <name>L-serine</name>
        <dbReference type="ChEBI" id="CHEBI:33384"/>
    </ligand>
</feature>
<keyword evidence="15" id="KW-0175">Coiled coil</keyword>
<keyword evidence="9 12" id="KW-0030">Aminoacyl-tRNA synthetase</keyword>
<protein>
    <recommendedName>
        <fullName evidence="12">Serine--tRNA ligase</fullName>
        <ecNumber evidence="12">6.1.1.11</ecNumber>
    </recommendedName>
    <alternativeName>
        <fullName evidence="12">Seryl-tRNA synthetase</fullName>
        <shortName evidence="12">SerRS</shortName>
    </alternativeName>
    <alternativeName>
        <fullName evidence="12">Seryl-tRNA(Ser/Sec) synthetase</fullName>
    </alternativeName>
</protein>
<dbReference type="AlphaFoldDB" id="A0A357VPJ7"/>
<comment type="pathway">
    <text evidence="2 12">Aminoacyl-tRNA biosynthesis; selenocysteinyl-tRNA(Sec) biosynthesis; L-seryl-tRNA(Sec) from L-serine and tRNA(Sec): step 1/1.</text>
</comment>
<reference evidence="17 18" key="1">
    <citation type="journal article" date="2018" name="Nat. Biotechnol.">
        <title>A standardized bacterial taxonomy based on genome phylogeny substantially revises the tree of life.</title>
        <authorList>
            <person name="Parks D.H."/>
            <person name="Chuvochina M."/>
            <person name="Waite D.W."/>
            <person name="Rinke C."/>
            <person name="Skarshewski A."/>
            <person name="Chaumeil P.A."/>
            <person name="Hugenholtz P."/>
        </authorList>
    </citation>
    <scope>NUCLEOTIDE SEQUENCE [LARGE SCALE GENOMIC DNA]</scope>
    <source>
        <strain evidence="17">UBA12544</strain>
    </source>
</reference>
<dbReference type="PANTHER" id="PTHR43697:SF1">
    <property type="entry name" value="SERINE--TRNA LIGASE"/>
    <property type="match status" value="1"/>
</dbReference>
<evidence type="ECO:0000256" key="10">
    <source>
        <dbReference type="ARBA" id="ARBA00047929"/>
    </source>
</evidence>
<comment type="caution">
    <text evidence="17">The sequence shown here is derived from an EMBL/GenBank/DDBJ whole genome shotgun (WGS) entry which is preliminary data.</text>
</comment>
<dbReference type="GO" id="GO:0004828">
    <property type="term" value="F:serine-tRNA ligase activity"/>
    <property type="evidence" value="ECO:0007669"/>
    <property type="project" value="UniProtKB-UniRule"/>
</dbReference>
<dbReference type="UniPathway" id="UPA00906">
    <property type="reaction ID" value="UER00895"/>
</dbReference>
<evidence type="ECO:0000256" key="5">
    <source>
        <dbReference type="ARBA" id="ARBA00022598"/>
    </source>
</evidence>
<feature type="binding site" evidence="13">
    <location>
        <position position="230"/>
    </location>
    <ligand>
        <name>L-serine</name>
        <dbReference type="ChEBI" id="CHEBI:33384"/>
    </ligand>
</feature>
<dbReference type="InterPro" id="IPR006195">
    <property type="entry name" value="aa-tRNA-synth_II"/>
</dbReference>
<keyword evidence="5 12" id="KW-0436">Ligase</keyword>
<comment type="catalytic activity">
    <reaction evidence="10 12">
        <text>tRNA(Sec) + L-serine + ATP = L-seryl-tRNA(Sec) + AMP + diphosphate + H(+)</text>
        <dbReference type="Rhea" id="RHEA:42580"/>
        <dbReference type="Rhea" id="RHEA-COMP:9742"/>
        <dbReference type="Rhea" id="RHEA-COMP:10128"/>
        <dbReference type="ChEBI" id="CHEBI:15378"/>
        <dbReference type="ChEBI" id="CHEBI:30616"/>
        <dbReference type="ChEBI" id="CHEBI:33019"/>
        <dbReference type="ChEBI" id="CHEBI:33384"/>
        <dbReference type="ChEBI" id="CHEBI:78442"/>
        <dbReference type="ChEBI" id="CHEBI:78533"/>
        <dbReference type="ChEBI" id="CHEBI:456215"/>
        <dbReference type="EC" id="6.1.1.11"/>
    </reaction>
</comment>
<evidence type="ECO:0000313" key="17">
    <source>
        <dbReference type="EMBL" id="HBT50129.1"/>
    </source>
</evidence>
<evidence type="ECO:0000256" key="1">
    <source>
        <dbReference type="ARBA" id="ARBA00004496"/>
    </source>
</evidence>
<keyword evidence="4 12" id="KW-0963">Cytoplasm</keyword>
<evidence type="ECO:0000256" key="13">
    <source>
        <dbReference type="PIRSR" id="PIRSR001529-1"/>
    </source>
</evidence>
<feature type="binding site" evidence="12 14">
    <location>
        <begin position="348"/>
        <end position="351"/>
    </location>
    <ligand>
        <name>ATP</name>
        <dbReference type="ChEBI" id="CHEBI:30616"/>
    </ligand>
</feature>
<comment type="subunit">
    <text evidence="12">Homodimer. The tRNA molecule binds across the dimer.</text>
</comment>
<dbReference type="PIRSF" id="PIRSF001529">
    <property type="entry name" value="Ser-tRNA-synth_IIa"/>
    <property type="match status" value="1"/>
</dbReference>
<name>A0A357VPJ7_9THEO</name>
<feature type="binding site" evidence="12">
    <location>
        <position position="384"/>
    </location>
    <ligand>
        <name>L-serine</name>
        <dbReference type="ChEBI" id="CHEBI:33384"/>
    </ligand>
</feature>
<dbReference type="InterPro" id="IPR033729">
    <property type="entry name" value="SerRS_core"/>
</dbReference>
<evidence type="ECO:0000256" key="15">
    <source>
        <dbReference type="SAM" id="Coils"/>
    </source>
</evidence>
<dbReference type="Pfam" id="PF02403">
    <property type="entry name" value="Seryl_tRNA_N"/>
    <property type="match status" value="1"/>
</dbReference>
<feature type="binding site" evidence="13">
    <location>
        <position position="261"/>
    </location>
    <ligand>
        <name>L-serine</name>
        <dbReference type="ChEBI" id="CHEBI:33384"/>
    </ligand>
</feature>
<dbReference type="InterPro" id="IPR002317">
    <property type="entry name" value="Ser-tRNA-ligase_type_1"/>
</dbReference>
<feature type="binding site" evidence="13">
    <location>
        <position position="382"/>
    </location>
    <ligand>
        <name>L-serine</name>
        <dbReference type="ChEBI" id="CHEBI:33384"/>
    </ligand>
</feature>
<evidence type="ECO:0000256" key="2">
    <source>
        <dbReference type="ARBA" id="ARBA00005045"/>
    </source>
</evidence>
<comment type="catalytic activity">
    <reaction evidence="11 12">
        <text>tRNA(Ser) + L-serine + ATP = L-seryl-tRNA(Ser) + AMP + diphosphate + H(+)</text>
        <dbReference type="Rhea" id="RHEA:12292"/>
        <dbReference type="Rhea" id="RHEA-COMP:9669"/>
        <dbReference type="Rhea" id="RHEA-COMP:9703"/>
        <dbReference type="ChEBI" id="CHEBI:15378"/>
        <dbReference type="ChEBI" id="CHEBI:30616"/>
        <dbReference type="ChEBI" id="CHEBI:33019"/>
        <dbReference type="ChEBI" id="CHEBI:33384"/>
        <dbReference type="ChEBI" id="CHEBI:78442"/>
        <dbReference type="ChEBI" id="CHEBI:78533"/>
        <dbReference type="ChEBI" id="CHEBI:456215"/>
        <dbReference type="EC" id="6.1.1.11"/>
    </reaction>
</comment>
<feature type="binding site" evidence="12 14">
    <location>
        <begin position="261"/>
        <end position="263"/>
    </location>
    <ligand>
        <name>ATP</name>
        <dbReference type="ChEBI" id="CHEBI:30616"/>
    </ligand>
</feature>
<dbReference type="PANTHER" id="PTHR43697">
    <property type="entry name" value="SERYL-TRNA SYNTHETASE"/>
    <property type="match status" value="1"/>
</dbReference>
<dbReference type="InterPro" id="IPR015866">
    <property type="entry name" value="Ser-tRNA-synth_1_N"/>
</dbReference>
<comment type="domain">
    <text evidence="12">Consists of two distinct domains, a catalytic core and a N-terminal extension that is involved in tRNA binding.</text>
</comment>
<dbReference type="Gene3D" id="3.30.930.10">
    <property type="entry name" value="Bira Bifunctional Protein, Domain 2"/>
    <property type="match status" value="1"/>
</dbReference>
<dbReference type="RefSeq" id="WP_278429462.1">
    <property type="nucleotide sequence ID" value="NZ_DOLB01000151.1"/>
</dbReference>
<dbReference type="EMBL" id="DOLB01000151">
    <property type="protein sequence ID" value="HBT50129.1"/>
    <property type="molecule type" value="Genomic_DNA"/>
</dbReference>
<comment type="caution">
    <text evidence="12">Lacks conserved residue(s) required for the propagation of feature annotation.</text>
</comment>
<dbReference type="InterPro" id="IPR002314">
    <property type="entry name" value="aa-tRNA-synt_IIb"/>
</dbReference>
<feature type="domain" description="Aminoacyl-transfer RNA synthetases class-II family profile" evidence="16">
    <location>
        <begin position="169"/>
        <end position="409"/>
    </location>
</feature>
<dbReference type="InterPro" id="IPR045864">
    <property type="entry name" value="aa-tRNA-synth_II/BPL/LPL"/>
</dbReference>
<comment type="similarity">
    <text evidence="3 12">Belongs to the class-II aminoacyl-tRNA synthetase family. Type-1 seryl-tRNA synthetase subfamily.</text>
</comment>
<dbReference type="EC" id="6.1.1.11" evidence="12"/>
<dbReference type="GO" id="GO:0005524">
    <property type="term" value="F:ATP binding"/>
    <property type="evidence" value="ECO:0007669"/>
    <property type="project" value="UniProtKB-UniRule"/>
</dbReference>
<evidence type="ECO:0000256" key="14">
    <source>
        <dbReference type="PIRSR" id="PIRSR001529-2"/>
    </source>
</evidence>
<evidence type="ECO:0000256" key="3">
    <source>
        <dbReference type="ARBA" id="ARBA00010728"/>
    </source>
</evidence>
<sequence>MLDIKFIRSNPDAVRRAIELKGEKADLDRLLLLDEKRREMLVELEALKNKRNTESDNIARLKREGKDASELIAQMKELSDKIKDMEQELREIEEEMEKILWTIPNIPHESVPIGESDEDNVEVRRWGEPRKFDFEPKPHWEIGEALGILDFEAASRVTGSRFVFYKGLGARLERALINFMLDLHIEKHGYKEVFPPFLVHRRSMFGTGQLPKFEEDAFKVEGTDYFLIPTAEVPVTNLYRETIIDGEQLPIYHCAYSACFRQEAGAAGRDTRGLIRQHQFDKVELVKFTEPDKSYEELEKMTRDAEEVLQALGLPYRVVAICTGDLGFTASKKYDIEVWMPSYGRYVEISSCSNCEDFQARRANIRYRPKGGGKLQYVHTLNGSGVAVGRTFAAILENYQQEDGSVVVPEVLRPYMKVDVIRKEE</sequence>
<keyword evidence="7 12" id="KW-0067">ATP-binding</keyword>
<evidence type="ECO:0000256" key="9">
    <source>
        <dbReference type="ARBA" id="ARBA00023146"/>
    </source>
</evidence>
<dbReference type="PRINTS" id="PR00981">
    <property type="entry name" value="TRNASYNTHSER"/>
</dbReference>
<feature type="binding site" evidence="12 13">
    <location>
        <position position="284"/>
    </location>
    <ligand>
        <name>L-serine</name>
        <dbReference type="ChEBI" id="CHEBI:33384"/>
    </ligand>
</feature>
<evidence type="ECO:0000256" key="8">
    <source>
        <dbReference type="ARBA" id="ARBA00022917"/>
    </source>
</evidence>
<organism evidence="17 18">
    <name type="scientific">Caldanaerobacter subterraneus</name>
    <dbReference type="NCBI Taxonomy" id="911092"/>
    <lineage>
        <taxon>Bacteria</taxon>
        <taxon>Bacillati</taxon>
        <taxon>Bacillota</taxon>
        <taxon>Clostridia</taxon>
        <taxon>Thermoanaerobacterales</taxon>
        <taxon>Thermoanaerobacteraceae</taxon>
        <taxon>Caldanaerobacter</taxon>
    </lineage>
</organism>
<dbReference type="HAMAP" id="MF_00176">
    <property type="entry name" value="Ser_tRNA_synth_type1"/>
    <property type="match status" value="1"/>
</dbReference>
<evidence type="ECO:0000256" key="7">
    <source>
        <dbReference type="ARBA" id="ARBA00022840"/>
    </source>
</evidence>
<dbReference type="GO" id="GO:0016740">
    <property type="term" value="F:transferase activity"/>
    <property type="evidence" value="ECO:0007669"/>
    <property type="project" value="UniProtKB-ARBA"/>
</dbReference>
<evidence type="ECO:0000313" key="18">
    <source>
        <dbReference type="Proteomes" id="UP000264445"/>
    </source>
</evidence>
<dbReference type="SUPFAM" id="SSF46589">
    <property type="entry name" value="tRNA-binding arm"/>
    <property type="match status" value="1"/>
</dbReference>
<keyword evidence="6 12" id="KW-0547">Nucleotide-binding</keyword>